<evidence type="ECO:0000313" key="1">
    <source>
        <dbReference type="EMBL" id="CAG8671391.1"/>
    </source>
</evidence>
<dbReference type="AlphaFoldDB" id="A0A9N9EED0"/>
<organism evidence="1 2">
    <name type="scientific">Cetraspora pellucida</name>
    <dbReference type="NCBI Taxonomy" id="1433469"/>
    <lineage>
        <taxon>Eukaryota</taxon>
        <taxon>Fungi</taxon>
        <taxon>Fungi incertae sedis</taxon>
        <taxon>Mucoromycota</taxon>
        <taxon>Glomeromycotina</taxon>
        <taxon>Glomeromycetes</taxon>
        <taxon>Diversisporales</taxon>
        <taxon>Gigasporaceae</taxon>
        <taxon>Cetraspora</taxon>
    </lineage>
</organism>
<reference evidence="1" key="1">
    <citation type="submission" date="2021-06" db="EMBL/GenBank/DDBJ databases">
        <authorList>
            <person name="Kallberg Y."/>
            <person name="Tangrot J."/>
            <person name="Rosling A."/>
        </authorList>
    </citation>
    <scope>NUCLEOTIDE SEQUENCE</scope>
    <source>
        <strain evidence="1">FL966</strain>
    </source>
</reference>
<protein>
    <submittedName>
        <fullName evidence="1">2134_t:CDS:1</fullName>
    </submittedName>
</protein>
<accession>A0A9N9EED0</accession>
<name>A0A9N9EED0_9GLOM</name>
<sequence length="399" mass="45573">TVDLLKKYTSAFYVFFNQAKEQAKPGFTFEPVDIIKELDNIIESNPKTEFEFMVSLRNTYKKLRDAHTQLFPSCYGAFLYDQQLHLYSIIKVFDDLIDPTNIDCEVTSIDSVPTFDAIKNFANNHSFISRDLGVRLNNALTSISLKDGKPAKIRCEFTVRVDIPETDSITYTLNCPNAKVKNVTREWFITFLAFDEGMKYFYKDVCLSSGNERAKHKRSHDVKKFENLPYIYHPKLKDVLSKRITKSSVTLILSNGDKMDVSETSSEELIGSKKIKRGGSQSSYFTKFILDNLPKQIELPWDTKNMIILSNGASGSAAGLIAQHLQEVGQTLSFASFPGGTYLDSDLITEFGIFDLPALNSHYVFFVMTFTFTETYSFKNPDTVLEFDFRPADRRLFYD</sequence>
<comment type="caution">
    <text evidence="1">The sequence shown here is derived from an EMBL/GenBank/DDBJ whole genome shotgun (WGS) entry which is preliminary data.</text>
</comment>
<keyword evidence="2" id="KW-1185">Reference proteome</keyword>
<dbReference type="PANTHER" id="PTHR37049:SF4">
    <property type="entry name" value="RHODANESE DOMAIN-CONTAINING PROTEIN"/>
    <property type="match status" value="1"/>
</dbReference>
<dbReference type="PANTHER" id="PTHR37049">
    <property type="entry name" value="PEPTIDASE S41 FAMILY PROTEIN"/>
    <property type="match status" value="1"/>
</dbReference>
<dbReference type="Proteomes" id="UP000789759">
    <property type="component" value="Unassembled WGS sequence"/>
</dbReference>
<evidence type="ECO:0000313" key="2">
    <source>
        <dbReference type="Proteomes" id="UP000789759"/>
    </source>
</evidence>
<dbReference type="EMBL" id="CAJVQA010008415">
    <property type="protein sequence ID" value="CAG8671391.1"/>
    <property type="molecule type" value="Genomic_DNA"/>
</dbReference>
<gene>
    <name evidence="1" type="ORF">CPELLU_LOCUS10293</name>
</gene>
<feature type="non-terminal residue" evidence="1">
    <location>
        <position position="399"/>
    </location>
</feature>
<dbReference type="OrthoDB" id="27214at2759"/>
<proteinExistence type="predicted"/>
<dbReference type="InterPro" id="IPR052766">
    <property type="entry name" value="S41A_metabolite_peptidase"/>
</dbReference>